<evidence type="ECO:0000313" key="2">
    <source>
        <dbReference type="Proteomes" id="UP000238762"/>
    </source>
</evidence>
<dbReference type="RefSeq" id="WP_106288067.1">
    <property type="nucleotide sequence ID" value="NZ_CAWNTC010000249.1"/>
</dbReference>
<reference evidence="1 2" key="2">
    <citation type="submission" date="2018-03" db="EMBL/GenBank/DDBJ databases">
        <title>The ancient ancestry and fast evolution of plastids.</title>
        <authorList>
            <person name="Moore K.R."/>
            <person name="Magnabosco C."/>
            <person name="Momper L."/>
            <person name="Gold D.A."/>
            <person name="Bosak T."/>
            <person name="Fournier G.P."/>
        </authorList>
    </citation>
    <scope>NUCLEOTIDE SEQUENCE [LARGE SCALE GENOMIC DNA]</scope>
    <source>
        <strain evidence="1 2">CCAP 1448/3</strain>
    </source>
</reference>
<dbReference type="AlphaFoldDB" id="A0A2T1C5W4"/>
<accession>A0A2T1C5W4</accession>
<dbReference type="OrthoDB" id="9097377at2"/>
<name>A0A2T1C5W4_9CYAN</name>
<keyword evidence="2" id="KW-1185">Reference proteome</keyword>
<proteinExistence type="predicted"/>
<protein>
    <submittedName>
        <fullName evidence="1">Uncharacterized protein</fullName>
    </submittedName>
</protein>
<sequence>MEIHKTLAIYLQALERLVNGKPLNVPKGTQITLKSVSLEAGRSGSSIKKSRPEFLPLIEKINEAELKQNKSDEDISQTLEKLKLQLQEYRILIDGLGEDNQSLLVELLTVRRELSALTGGNVFPIRPKL</sequence>
<gene>
    <name evidence="1" type="ORF">C7B64_07760</name>
</gene>
<comment type="caution">
    <text evidence="1">The sequence shown here is derived from an EMBL/GenBank/DDBJ whole genome shotgun (WGS) entry which is preliminary data.</text>
</comment>
<evidence type="ECO:0000313" key="1">
    <source>
        <dbReference type="EMBL" id="PSB03624.1"/>
    </source>
</evidence>
<reference evidence="1 2" key="1">
    <citation type="submission" date="2018-02" db="EMBL/GenBank/DDBJ databases">
        <authorList>
            <person name="Cohen D.B."/>
            <person name="Kent A.D."/>
        </authorList>
    </citation>
    <scope>NUCLEOTIDE SEQUENCE [LARGE SCALE GENOMIC DNA]</scope>
    <source>
        <strain evidence="1 2">CCAP 1448/3</strain>
    </source>
</reference>
<dbReference type="EMBL" id="PVWJ01000028">
    <property type="protein sequence ID" value="PSB03624.1"/>
    <property type="molecule type" value="Genomic_DNA"/>
</dbReference>
<organism evidence="1 2">
    <name type="scientific">Merismopedia glauca CCAP 1448/3</name>
    <dbReference type="NCBI Taxonomy" id="1296344"/>
    <lineage>
        <taxon>Bacteria</taxon>
        <taxon>Bacillati</taxon>
        <taxon>Cyanobacteriota</taxon>
        <taxon>Cyanophyceae</taxon>
        <taxon>Synechococcales</taxon>
        <taxon>Merismopediaceae</taxon>
        <taxon>Merismopedia</taxon>
    </lineage>
</organism>
<dbReference type="Proteomes" id="UP000238762">
    <property type="component" value="Unassembled WGS sequence"/>
</dbReference>